<dbReference type="EMBL" id="GBRH01281381">
    <property type="protein sequence ID" value="JAD16514.1"/>
    <property type="molecule type" value="Transcribed_RNA"/>
</dbReference>
<proteinExistence type="predicted"/>
<keyword evidence="1" id="KW-0472">Membrane</keyword>
<organism evidence="2">
    <name type="scientific">Arundo donax</name>
    <name type="common">Giant reed</name>
    <name type="synonym">Donax arundinaceus</name>
    <dbReference type="NCBI Taxonomy" id="35708"/>
    <lineage>
        <taxon>Eukaryota</taxon>
        <taxon>Viridiplantae</taxon>
        <taxon>Streptophyta</taxon>
        <taxon>Embryophyta</taxon>
        <taxon>Tracheophyta</taxon>
        <taxon>Spermatophyta</taxon>
        <taxon>Magnoliopsida</taxon>
        <taxon>Liliopsida</taxon>
        <taxon>Poales</taxon>
        <taxon>Poaceae</taxon>
        <taxon>PACMAD clade</taxon>
        <taxon>Arundinoideae</taxon>
        <taxon>Arundineae</taxon>
        <taxon>Arundo</taxon>
    </lineage>
</organism>
<keyword evidence="1" id="KW-1133">Transmembrane helix</keyword>
<reference evidence="2" key="2">
    <citation type="journal article" date="2015" name="Data Brief">
        <title>Shoot transcriptome of the giant reed, Arundo donax.</title>
        <authorList>
            <person name="Barrero R.A."/>
            <person name="Guerrero F.D."/>
            <person name="Moolhuijzen P."/>
            <person name="Goolsby J.A."/>
            <person name="Tidwell J."/>
            <person name="Bellgard S.E."/>
            <person name="Bellgard M.I."/>
        </authorList>
    </citation>
    <scope>NUCLEOTIDE SEQUENCE</scope>
    <source>
        <tissue evidence="2">Shoot tissue taken approximately 20 cm above the soil surface</tissue>
    </source>
</reference>
<evidence type="ECO:0000256" key="1">
    <source>
        <dbReference type="SAM" id="Phobius"/>
    </source>
</evidence>
<sequence>MVLLSSFLLYNLSFLYTRGYYVFFFS</sequence>
<protein>
    <submittedName>
        <fullName evidence="2">Uncharacterized protein</fullName>
    </submittedName>
</protein>
<accession>A0A0A8XRF3</accession>
<reference evidence="2" key="1">
    <citation type="submission" date="2014-09" db="EMBL/GenBank/DDBJ databases">
        <authorList>
            <person name="Magalhaes I.L.F."/>
            <person name="Oliveira U."/>
            <person name="Santos F.R."/>
            <person name="Vidigal T.H.D.A."/>
            <person name="Brescovit A.D."/>
            <person name="Santos A.J."/>
        </authorList>
    </citation>
    <scope>NUCLEOTIDE SEQUENCE</scope>
    <source>
        <tissue evidence="2">Shoot tissue taken approximately 20 cm above the soil surface</tissue>
    </source>
</reference>
<dbReference type="AlphaFoldDB" id="A0A0A8XRF3"/>
<evidence type="ECO:0000313" key="2">
    <source>
        <dbReference type="EMBL" id="JAD16514.1"/>
    </source>
</evidence>
<keyword evidence="1" id="KW-0812">Transmembrane</keyword>
<name>A0A0A8XRF3_ARUDO</name>
<feature type="transmembrane region" description="Helical" evidence="1">
    <location>
        <begin position="7"/>
        <end position="25"/>
    </location>
</feature>